<dbReference type="EMBL" id="JBHSDT010000008">
    <property type="protein sequence ID" value="MFC4403809.1"/>
    <property type="molecule type" value="Genomic_DNA"/>
</dbReference>
<evidence type="ECO:0000313" key="1">
    <source>
        <dbReference type="EMBL" id="MFC4403809.1"/>
    </source>
</evidence>
<protein>
    <recommendedName>
        <fullName evidence="3">N-acetyltransferase domain-containing protein</fullName>
    </recommendedName>
</protein>
<accession>A0ABV8X0M6</accession>
<gene>
    <name evidence="1" type="ORF">ACFOY7_12075</name>
</gene>
<proteinExistence type="predicted"/>
<keyword evidence="2" id="KW-1185">Reference proteome</keyword>
<dbReference type="Gene3D" id="3.40.630.30">
    <property type="match status" value="1"/>
</dbReference>
<name>A0ABV8X0M6_9BACI</name>
<organism evidence="1 2">
    <name type="scientific">Gracilibacillus xinjiangensis</name>
    <dbReference type="NCBI Taxonomy" id="1193282"/>
    <lineage>
        <taxon>Bacteria</taxon>
        <taxon>Bacillati</taxon>
        <taxon>Bacillota</taxon>
        <taxon>Bacilli</taxon>
        <taxon>Bacillales</taxon>
        <taxon>Bacillaceae</taxon>
        <taxon>Gracilibacillus</taxon>
    </lineage>
</organism>
<evidence type="ECO:0000313" key="2">
    <source>
        <dbReference type="Proteomes" id="UP001595882"/>
    </source>
</evidence>
<dbReference type="RefSeq" id="WP_390252341.1">
    <property type="nucleotide sequence ID" value="NZ_JBHSDT010000008.1"/>
</dbReference>
<evidence type="ECO:0008006" key="3">
    <source>
        <dbReference type="Google" id="ProtNLM"/>
    </source>
</evidence>
<sequence>MLWEEGERNIEPENQLKMIESMKNSENSTILVAEDGNGLVGYLLVIGGNARRNRHSGYIVFGILKATEKKVLVLFYSKIRTMGI</sequence>
<reference evidence="2" key="1">
    <citation type="journal article" date="2019" name="Int. J. Syst. Evol. Microbiol.">
        <title>The Global Catalogue of Microorganisms (GCM) 10K type strain sequencing project: providing services to taxonomists for standard genome sequencing and annotation.</title>
        <authorList>
            <consortium name="The Broad Institute Genomics Platform"/>
            <consortium name="The Broad Institute Genome Sequencing Center for Infectious Disease"/>
            <person name="Wu L."/>
            <person name="Ma J."/>
        </authorList>
    </citation>
    <scope>NUCLEOTIDE SEQUENCE [LARGE SCALE GENOMIC DNA]</scope>
    <source>
        <strain evidence="2">CCUG 37865</strain>
    </source>
</reference>
<comment type="caution">
    <text evidence="1">The sequence shown here is derived from an EMBL/GenBank/DDBJ whole genome shotgun (WGS) entry which is preliminary data.</text>
</comment>
<dbReference type="Proteomes" id="UP001595882">
    <property type="component" value="Unassembled WGS sequence"/>
</dbReference>